<dbReference type="SUPFAM" id="SSF53098">
    <property type="entry name" value="Ribonuclease H-like"/>
    <property type="match status" value="1"/>
</dbReference>
<dbReference type="Proteomes" id="UP000886998">
    <property type="component" value="Unassembled WGS sequence"/>
</dbReference>
<protein>
    <recommendedName>
        <fullName evidence="1">Integrase catalytic domain-containing protein</fullName>
    </recommendedName>
</protein>
<dbReference type="InterPro" id="IPR036397">
    <property type="entry name" value="RNaseH_sf"/>
</dbReference>
<keyword evidence="3" id="KW-1185">Reference proteome</keyword>
<dbReference type="GO" id="GO:0003676">
    <property type="term" value="F:nucleic acid binding"/>
    <property type="evidence" value="ECO:0007669"/>
    <property type="project" value="InterPro"/>
</dbReference>
<evidence type="ECO:0000313" key="3">
    <source>
        <dbReference type="Proteomes" id="UP000886998"/>
    </source>
</evidence>
<organism evidence="2 3">
    <name type="scientific">Trichonephila inaurata madagascariensis</name>
    <dbReference type="NCBI Taxonomy" id="2747483"/>
    <lineage>
        <taxon>Eukaryota</taxon>
        <taxon>Metazoa</taxon>
        <taxon>Ecdysozoa</taxon>
        <taxon>Arthropoda</taxon>
        <taxon>Chelicerata</taxon>
        <taxon>Arachnida</taxon>
        <taxon>Araneae</taxon>
        <taxon>Araneomorphae</taxon>
        <taxon>Entelegynae</taxon>
        <taxon>Araneoidea</taxon>
        <taxon>Nephilidae</taxon>
        <taxon>Trichonephila</taxon>
        <taxon>Trichonephila inaurata</taxon>
    </lineage>
</organism>
<evidence type="ECO:0000259" key="1">
    <source>
        <dbReference type="PROSITE" id="PS50994"/>
    </source>
</evidence>
<proteinExistence type="predicted"/>
<reference evidence="2" key="1">
    <citation type="submission" date="2020-08" db="EMBL/GenBank/DDBJ databases">
        <title>Multicomponent nature underlies the extraordinary mechanical properties of spider dragline silk.</title>
        <authorList>
            <person name="Kono N."/>
            <person name="Nakamura H."/>
            <person name="Mori M."/>
            <person name="Yoshida Y."/>
            <person name="Ohtoshi R."/>
            <person name="Malay A.D."/>
            <person name="Moran D.A.P."/>
            <person name="Tomita M."/>
            <person name="Numata K."/>
            <person name="Arakawa K."/>
        </authorList>
    </citation>
    <scope>NUCLEOTIDE SEQUENCE</scope>
</reference>
<dbReference type="EMBL" id="BMAV01026532">
    <property type="protein sequence ID" value="GFS51209.1"/>
    <property type="molecule type" value="Genomic_DNA"/>
</dbReference>
<dbReference type="AlphaFoldDB" id="A0A8X6ILZ8"/>
<comment type="caution">
    <text evidence="2">The sequence shown here is derived from an EMBL/GenBank/DDBJ whole genome shotgun (WGS) entry which is preliminary data.</text>
</comment>
<dbReference type="OrthoDB" id="417598at2759"/>
<gene>
    <name evidence="2" type="ORF">TNIN_332921</name>
</gene>
<accession>A0A8X6ILZ8</accession>
<sequence>MKHVDALSRYPLMIICNDTLTKSEKSTKKTIASKRKPLATCVRVITDRGSEFTSNCSTTTVLKKIQHLQIATGIPRGNGQVERITPNFDSSPYQAIVGRLKEMVQIRRQITKILNSTICRSTKWTPFKLLIGTKMRNKRRTSNREPTTRRK</sequence>
<dbReference type="InterPro" id="IPR012337">
    <property type="entry name" value="RNaseH-like_sf"/>
</dbReference>
<evidence type="ECO:0000313" key="2">
    <source>
        <dbReference type="EMBL" id="GFS51209.1"/>
    </source>
</evidence>
<dbReference type="PROSITE" id="PS50994">
    <property type="entry name" value="INTEGRASE"/>
    <property type="match status" value="1"/>
</dbReference>
<name>A0A8X6ILZ8_9ARAC</name>
<feature type="domain" description="Integrase catalytic" evidence="1">
    <location>
        <begin position="1"/>
        <end position="134"/>
    </location>
</feature>
<dbReference type="GO" id="GO:0015074">
    <property type="term" value="P:DNA integration"/>
    <property type="evidence" value="ECO:0007669"/>
    <property type="project" value="InterPro"/>
</dbReference>
<dbReference type="InterPro" id="IPR001584">
    <property type="entry name" value="Integrase_cat-core"/>
</dbReference>
<dbReference type="Gene3D" id="3.30.420.10">
    <property type="entry name" value="Ribonuclease H-like superfamily/Ribonuclease H"/>
    <property type="match status" value="1"/>
</dbReference>